<dbReference type="Proteomes" id="UP000595437">
    <property type="component" value="Chromosome 12"/>
</dbReference>
<evidence type="ECO:0000256" key="1">
    <source>
        <dbReference type="SAM" id="MobiDB-lite"/>
    </source>
</evidence>
<gene>
    <name evidence="2" type="ORF">FKW44_018018</name>
</gene>
<keyword evidence="3" id="KW-1185">Reference proteome</keyword>
<evidence type="ECO:0000313" key="2">
    <source>
        <dbReference type="EMBL" id="QQP37661.1"/>
    </source>
</evidence>
<proteinExistence type="predicted"/>
<dbReference type="EMBL" id="CP045901">
    <property type="protein sequence ID" value="QQP37661.1"/>
    <property type="molecule type" value="Genomic_DNA"/>
</dbReference>
<name>A0A7T8JXD4_CALRO</name>
<feature type="non-terminal residue" evidence="2">
    <location>
        <position position="1"/>
    </location>
</feature>
<accession>A0A7T8JXD4</accession>
<sequence length="59" mass="6646">AKNMRSARREVSMRNFGRFSKTHGSRAEQEIILRLLKSSSSIVSKKRGRKIPAGLSTTQ</sequence>
<feature type="region of interest" description="Disordered" evidence="1">
    <location>
        <begin position="1"/>
        <end position="23"/>
    </location>
</feature>
<dbReference type="AlphaFoldDB" id="A0A7T8JXD4"/>
<feature type="non-terminal residue" evidence="2">
    <location>
        <position position="59"/>
    </location>
</feature>
<evidence type="ECO:0000313" key="3">
    <source>
        <dbReference type="Proteomes" id="UP000595437"/>
    </source>
</evidence>
<protein>
    <submittedName>
        <fullName evidence="2">Uncharacterized protein</fullName>
    </submittedName>
</protein>
<reference evidence="3" key="1">
    <citation type="submission" date="2021-01" db="EMBL/GenBank/DDBJ databases">
        <title>Caligus Genome Assembly.</title>
        <authorList>
            <person name="Gallardo-Escarate C."/>
        </authorList>
    </citation>
    <scope>NUCLEOTIDE SEQUENCE [LARGE SCALE GENOMIC DNA]</scope>
</reference>
<organism evidence="2 3">
    <name type="scientific">Caligus rogercresseyi</name>
    <name type="common">Sea louse</name>
    <dbReference type="NCBI Taxonomy" id="217165"/>
    <lineage>
        <taxon>Eukaryota</taxon>
        <taxon>Metazoa</taxon>
        <taxon>Ecdysozoa</taxon>
        <taxon>Arthropoda</taxon>
        <taxon>Crustacea</taxon>
        <taxon>Multicrustacea</taxon>
        <taxon>Hexanauplia</taxon>
        <taxon>Copepoda</taxon>
        <taxon>Siphonostomatoida</taxon>
        <taxon>Caligidae</taxon>
        <taxon>Caligus</taxon>
    </lineage>
</organism>